<gene>
    <name evidence="2" type="ORF">C7H52_11740</name>
</gene>
<feature type="transmembrane region" description="Helical" evidence="1">
    <location>
        <begin position="41"/>
        <end position="58"/>
    </location>
</feature>
<proteinExistence type="predicted"/>
<sequence length="66" mass="7938">METKPQRPQNKWDLIIGLFLIGFGSYRLYQHYMLGAEYETYRIVLTFGFIGFGFYNLYKFFTAPKH</sequence>
<protein>
    <submittedName>
        <fullName evidence="2">Uncharacterized protein</fullName>
    </submittedName>
</protein>
<keyword evidence="1" id="KW-0812">Transmembrane</keyword>
<evidence type="ECO:0000313" key="3">
    <source>
        <dbReference type="Proteomes" id="UP000238426"/>
    </source>
</evidence>
<evidence type="ECO:0000313" key="2">
    <source>
        <dbReference type="EMBL" id="PSG86358.1"/>
    </source>
</evidence>
<dbReference type="AlphaFoldDB" id="A0A2T1N4Z5"/>
<evidence type="ECO:0000256" key="1">
    <source>
        <dbReference type="SAM" id="Phobius"/>
    </source>
</evidence>
<keyword evidence="1" id="KW-1133">Transmembrane helix</keyword>
<reference evidence="2 3" key="1">
    <citation type="submission" date="2018-03" db="EMBL/GenBank/DDBJ databases">
        <title>Mesoflavibacter sp. HG37 and Mesoflavibacter sp. HG96 sp.nov., two marine bacteria isolated from seawater of Western Pacific Ocean.</title>
        <authorList>
            <person name="Cheng H."/>
            <person name="Wu Y.-H."/>
            <person name="Guo L.-L."/>
            <person name="Xu X.-W."/>
        </authorList>
    </citation>
    <scope>NUCLEOTIDE SEQUENCE [LARGE SCALE GENOMIC DNA]</scope>
    <source>
        <strain evidence="2 3">KCTC 32269</strain>
    </source>
</reference>
<dbReference type="RefSeq" id="WP_106464097.1">
    <property type="nucleotide sequence ID" value="NZ_PXOQ01000015.1"/>
</dbReference>
<keyword evidence="3" id="KW-1185">Reference proteome</keyword>
<comment type="caution">
    <text evidence="2">The sequence shown here is derived from an EMBL/GenBank/DDBJ whole genome shotgun (WGS) entry which is preliminary data.</text>
</comment>
<accession>A0A2T1N4Z5</accession>
<dbReference type="EMBL" id="PXOQ01000015">
    <property type="protein sequence ID" value="PSG86358.1"/>
    <property type="molecule type" value="Genomic_DNA"/>
</dbReference>
<keyword evidence="1" id="KW-0472">Membrane</keyword>
<name>A0A2T1N4Z5_9FLAO</name>
<dbReference type="Proteomes" id="UP000238426">
    <property type="component" value="Unassembled WGS sequence"/>
</dbReference>
<organism evidence="2 3">
    <name type="scientific">Aurantibacter aestuarii</name>
    <dbReference type="NCBI Taxonomy" id="1266046"/>
    <lineage>
        <taxon>Bacteria</taxon>
        <taxon>Pseudomonadati</taxon>
        <taxon>Bacteroidota</taxon>
        <taxon>Flavobacteriia</taxon>
        <taxon>Flavobacteriales</taxon>
        <taxon>Flavobacteriaceae</taxon>
        <taxon>Aurantibacter</taxon>
    </lineage>
</organism>
<feature type="transmembrane region" description="Helical" evidence="1">
    <location>
        <begin position="12"/>
        <end position="29"/>
    </location>
</feature>
<dbReference type="OrthoDB" id="1449785at2"/>